<dbReference type="Proteomes" id="UP001062846">
    <property type="component" value="Chromosome 1"/>
</dbReference>
<proteinExistence type="predicted"/>
<evidence type="ECO:0000313" key="2">
    <source>
        <dbReference type="Proteomes" id="UP001062846"/>
    </source>
</evidence>
<evidence type="ECO:0000313" key="1">
    <source>
        <dbReference type="EMBL" id="KAI8573259.1"/>
    </source>
</evidence>
<name>A0ACC0Q706_RHOML</name>
<gene>
    <name evidence="1" type="ORF">RHMOL_Rhmol01G0264600</name>
</gene>
<accession>A0ACC0Q706</accession>
<reference evidence="1" key="1">
    <citation type="submission" date="2022-02" db="EMBL/GenBank/DDBJ databases">
        <title>Plant Genome Project.</title>
        <authorList>
            <person name="Zhang R.-G."/>
        </authorList>
    </citation>
    <scope>NUCLEOTIDE SEQUENCE</scope>
    <source>
        <strain evidence="1">AT1</strain>
    </source>
</reference>
<protein>
    <submittedName>
        <fullName evidence="1">Uncharacterized protein</fullName>
    </submittedName>
</protein>
<organism evidence="1 2">
    <name type="scientific">Rhododendron molle</name>
    <name type="common">Chinese azalea</name>
    <name type="synonym">Azalea mollis</name>
    <dbReference type="NCBI Taxonomy" id="49168"/>
    <lineage>
        <taxon>Eukaryota</taxon>
        <taxon>Viridiplantae</taxon>
        <taxon>Streptophyta</taxon>
        <taxon>Embryophyta</taxon>
        <taxon>Tracheophyta</taxon>
        <taxon>Spermatophyta</taxon>
        <taxon>Magnoliopsida</taxon>
        <taxon>eudicotyledons</taxon>
        <taxon>Gunneridae</taxon>
        <taxon>Pentapetalae</taxon>
        <taxon>asterids</taxon>
        <taxon>Ericales</taxon>
        <taxon>Ericaceae</taxon>
        <taxon>Ericoideae</taxon>
        <taxon>Rhodoreae</taxon>
        <taxon>Rhododendron</taxon>
    </lineage>
</organism>
<sequence length="227" mass="25592">MTWDDAGAEEVRRRRQSSDGRCVLSLLLSLCIPNKSSMASHLPQGRLIIQNENFSMHQKDLLADGATRSSKPTGKKAGTGFGSRKALNDITNKPSIRHEASSKKPTLLKEEFNIAEERFLHDHKRCIEAQLKGKEPCFWDTVLPGHDDVSHVEDPESKRAKTDPESPRCYPEPVEMPMIEFSDWLSASTQWVSPQSSPFRTDSPPSSPLVWGLEHVDFVLKEEEHDC</sequence>
<dbReference type="EMBL" id="CM046388">
    <property type="protein sequence ID" value="KAI8573259.1"/>
    <property type="molecule type" value="Genomic_DNA"/>
</dbReference>
<comment type="caution">
    <text evidence="1">The sequence shown here is derived from an EMBL/GenBank/DDBJ whole genome shotgun (WGS) entry which is preliminary data.</text>
</comment>
<keyword evidence="2" id="KW-1185">Reference proteome</keyword>